<gene>
    <name evidence="2" type="ORF">HNQ52_000428</name>
</gene>
<reference evidence="2 3" key="1">
    <citation type="submission" date="2020-08" db="EMBL/GenBank/DDBJ databases">
        <title>Genomic Encyclopedia of Type Strains, Phase IV (KMG-IV): sequencing the most valuable type-strain genomes for metagenomic binning, comparative biology and taxonomic classification.</title>
        <authorList>
            <person name="Goeker M."/>
        </authorList>
    </citation>
    <scope>NUCLEOTIDE SEQUENCE [LARGE SCALE GENOMIC DNA]</scope>
    <source>
        <strain evidence="2 3">DSM 24163</strain>
    </source>
</reference>
<comment type="caution">
    <text evidence="2">The sequence shown here is derived from an EMBL/GenBank/DDBJ whole genome shotgun (WGS) entry which is preliminary data.</text>
</comment>
<dbReference type="Proteomes" id="UP000521199">
    <property type="component" value="Unassembled WGS sequence"/>
</dbReference>
<evidence type="ECO:0000256" key="1">
    <source>
        <dbReference type="SAM" id="Phobius"/>
    </source>
</evidence>
<dbReference type="AlphaFoldDB" id="A0A7W8D571"/>
<dbReference type="InterPro" id="IPR021521">
    <property type="entry name" value="DUF3185"/>
</dbReference>
<feature type="transmembrane region" description="Helical" evidence="1">
    <location>
        <begin position="45"/>
        <end position="65"/>
    </location>
</feature>
<accession>A0A7W8D571</accession>
<evidence type="ECO:0000313" key="2">
    <source>
        <dbReference type="EMBL" id="MBB5206912.1"/>
    </source>
</evidence>
<dbReference type="RefSeq" id="WP_183959332.1">
    <property type="nucleotide sequence ID" value="NZ_JACHHP010000001.1"/>
</dbReference>
<keyword evidence="3" id="KW-1185">Reference proteome</keyword>
<organism evidence="2 3">
    <name type="scientific">Chiayiivirga flava</name>
    <dbReference type="NCBI Taxonomy" id="659595"/>
    <lineage>
        <taxon>Bacteria</taxon>
        <taxon>Pseudomonadati</taxon>
        <taxon>Pseudomonadota</taxon>
        <taxon>Gammaproteobacteria</taxon>
        <taxon>Lysobacterales</taxon>
        <taxon>Lysobacteraceae</taxon>
        <taxon>Chiayiivirga</taxon>
    </lineage>
</organism>
<protein>
    <submittedName>
        <fullName evidence="2">Putative membrane protein</fullName>
    </submittedName>
</protein>
<name>A0A7W8D571_9GAMM</name>
<sequence length="69" mass="7102">MSIARILGITLIILGAVLLYFGLQSTDSVGEKIVEGVTGRYSDGTMGYIVGGAVSGVVGLALLVFGRKK</sequence>
<dbReference type="Pfam" id="PF11381">
    <property type="entry name" value="DUF3185"/>
    <property type="match status" value="1"/>
</dbReference>
<keyword evidence="1" id="KW-0812">Transmembrane</keyword>
<dbReference type="EMBL" id="JACHHP010000001">
    <property type="protein sequence ID" value="MBB5206912.1"/>
    <property type="molecule type" value="Genomic_DNA"/>
</dbReference>
<keyword evidence="1" id="KW-1133">Transmembrane helix</keyword>
<proteinExistence type="predicted"/>
<keyword evidence="1" id="KW-0472">Membrane</keyword>
<feature type="transmembrane region" description="Helical" evidence="1">
    <location>
        <begin position="7"/>
        <end position="25"/>
    </location>
</feature>
<evidence type="ECO:0000313" key="3">
    <source>
        <dbReference type="Proteomes" id="UP000521199"/>
    </source>
</evidence>